<feature type="domain" description="Glycosyl transferase family 1" evidence="3">
    <location>
        <begin position="182"/>
        <end position="343"/>
    </location>
</feature>
<dbReference type="InterPro" id="IPR001296">
    <property type="entry name" value="Glyco_trans_1"/>
</dbReference>
<proteinExistence type="predicted"/>
<evidence type="ECO:0000256" key="2">
    <source>
        <dbReference type="ARBA" id="ARBA00022679"/>
    </source>
</evidence>
<dbReference type="Pfam" id="PF00534">
    <property type="entry name" value="Glycos_transf_1"/>
    <property type="match status" value="1"/>
</dbReference>
<dbReference type="EMBL" id="CSWP01000007">
    <property type="protein sequence ID" value="CPV61353.1"/>
    <property type="molecule type" value="Genomic_DNA"/>
</dbReference>
<gene>
    <name evidence="5" type="primary">pimA_2</name>
    <name evidence="5" type="ORF">ERS075579_03313</name>
</gene>
<dbReference type="GO" id="GO:0016757">
    <property type="term" value="F:glycosyltransferase activity"/>
    <property type="evidence" value="ECO:0007669"/>
    <property type="project" value="UniProtKB-KW"/>
</dbReference>
<sequence length="363" mass="39083">MAPIRVHMTGSEWFSSLPGGLNRYFTDLFAALRTRGDIELSAAAFGVPSDGGSSWGGTGGSTRSRVLASFNDRSGLQQPGILDRHFCLYGPAAVGWRTRSRLVVHFHGPWAAESRFAGAGPLRARAKYVVERLRYAGAERVIVLSDRFRDVLVEDYRIPTDRIEVIPPGVDLDRFGVLPRLDAPTGRRTVLCVRRLEHRMGIHRLIESWPTVVSAHPDACLMIVGTGTAEKDLRAQVAAAGLDDSVHFTGRVDDLTLTQLYTLADFTVVPSVALEGFGLIALESLATGRPAVVTDCGGLPDAVRGLDSSLIVPADNAEALAARLVSALDGALPDPAQCRQHAESFSWAAAAQRHHAVYAELSA</sequence>
<evidence type="ECO:0000259" key="3">
    <source>
        <dbReference type="Pfam" id="PF00534"/>
    </source>
</evidence>
<name>A0A0U0ZPF8_9MYCO</name>
<dbReference type="CDD" id="cd03801">
    <property type="entry name" value="GT4_PimA-like"/>
    <property type="match status" value="1"/>
</dbReference>
<protein>
    <submittedName>
        <fullName evidence="5">Probable glycosyl transferase</fullName>
        <ecNumber evidence="5">2.4.1.57</ecNumber>
    </submittedName>
</protein>
<evidence type="ECO:0000259" key="4">
    <source>
        <dbReference type="Pfam" id="PF13439"/>
    </source>
</evidence>
<evidence type="ECO:0000256" key="1">
    <source>
        <dbReference type="ARBA" id="ARBA00022676"/>
    </source>
</evidence>
<dbReference type="Proteomes" id="UP000045782">
    <property type="component" value="Unassembled WGS sequence"/>
</dbReference>
<dbReference type="Pfam" id="PF13439">
    <property type="entry name" value="Glyco_transf_4"/>
    <property type="match status" value="1"/>
</dbReference>
<evidence type="ECO:0000313" key="6">
    <source>
        <dbReference type="Proteomes" id="UP000045782"/>
    </source>
</evidence>
<dbReference type="InterPro" id="IPR028098">
    <property type="entry name" value="Glyco_trans_4-like_N"/>
</dbReference>
<organism evidence="5 6">
    <name type="scientific">Mycobacteroides abscessus</name>
    <dbReference type="NCBI Taxonomy" id="36809"/>
    <lineage>
        <taxon>Bacteria</taxon>
        <taxon>Bacillati</taxon>
        <taxon>Actinomycetota</taxon>
        <taxon>Actinomycetes</taxon>
        <taxon>Mycobacteriales</taxon>
        <taxon>Mycobacteriaceae</taxon>
        <taxon>Mycobacteroides</taxon>
    </lineage>
</organism>
<keyword evidence="2 5" id="KW-0808">Transferase</keyword>
<dbReference type="SUPFAM" id="SSF53756">
    <property type="entry name" value="UDP-Glycosyltransferase/glycogen phosphorylase"/>
    <property type="match status" value="1"/>
</dbReference>
<dbReference type="EC" id="2.4.1.57" evidence="5"/>
<keyword evidence="1 5" id="KW-0328">Glycosyltransferase</keyword>
<evidence type="ECO:0000313" key="5">
    <source>
        <dbReference type="EMBL" id="CPV61353.1"/>
    </source>
</evidence>
<dbReference type="AlphaFoldDB" id="A0A0U0ZPF8"/>
<dbReference type="PANTHER" id="PTHR12526:SF510">
    <property type="entry name" value="D-INOSITOL 3-PHOSPHATE GLYCOSYLTRANSFERASE"/>
    <property type="match status" value="1"/>
</dbReference>
<dbReference type="PANTHER" id="PTHR12526">
    <property type="entry name" value="GLYCOSYLTRANSFERASE"/>
    <property type="match status" value="1"/>
</dbReference>
<dbReference type="Gene3D" id="3.40.50.2000">
    <property type="entry name" value="Glycogen Phosphorylase B"/>
    <property type="match status" value="2"/>
</dbReference>
<accession>A0A0U0ZPF8</accession>
<feature type="domain" description="Glycosyltransferase subfamily 4-like N-terminal" evidence="4">
    <location>
        <begin position="19"/>
        <end position="174"/>
    </location>
</feature>
<reference evidence="5 6" key="1">
    <citation type="submission" date="2015-03" db="EMBL/GenBank/DDBJ databases">
        <authorList>
            <person name="Murphy D."/>
        </authorList>
    </citation>
    <scope>NUCLEOTIDE SEQUENCE [LARGE SCALE GENOMIC DNA]</scope>
    <source>
        <strain evidence="5 6">PAP088</strain>
    </source>
</reference>